<name>A0A9Q3GM94_9BASI</name>
<dbReference type="EMBL" id="AVOT02003198">
    <property type="protein sequence ID" value="MBW0472778.1"/>
    <property type="molecule type" value="Genomic_DNA"/>
</dbReference>
<organism evidence="1 2">
    <name type="scientific">Austropuccinia psidii MF-1</name>
    <dbReference type="NCBI Taxonomy" id="1389203"/>
    <lineage>
        <taxon>Eukaryota</taxon>
        <taxon>Fungi</taxon>
        <taxon>Dikarya</taxon>
        <taxon>Basidiomycota</taxon>
        <taxon>Pucciniomycotina</taxon>
        <taxon>Pucciniomycetes</taxon>
        <taxon>Pucciniales</taxon>
        <taxon>Sphaerophragmiaceae</taxon>
        <taxon>Austropuccinia</taxon>
    </lineage>
</organism>
<protein>
    <submittedName>
        <fullName evidence="1">Uncharacterized protein</fullName>
    </submittedName>
</protein>
<keyword evidence="2" id="KW-1185">Reference proteome</keyword>
<evidence type="ECO:0000313" key="1">
    <source>
        <dbReference type="EMBL" id="MBW0472778.1"/>
    </source>
</evidence>
<evidence type="ECO:0000313" key="2">
    <source>
        <dbReference type="Proteomes" id="UP000765509"/>
    </source>
</evidence>
<comment type="caution">
    <text evidence="1">The sequence shown here is derived from an EMBL/GenBank/DDBJ whole genome shotgun (WGS) entry which is preliminary data.</text>
</comment>
<dbReference type="Proteomes" id="UP000765509">
    <property type="component" value="Unassembled WGS sequence"/>
</dbReference>
<dbReference type="AlphaFoldDB" id="A0A9Q3GM94"/>
<sequence length="225" mass="24974">MASGHILAQFGLTGSRQRDVARWTNVGGPISVGGRPIYSSSGGPISRTNTKGIVKRIRRIVDSPPDPDDEGSDQLDASCQEIPKSNYPQCPRDYQPTLSAIPTSIPPASTHSSHTRHALNPAVRPSPIQQPRNSPIVTSKQLQPVASTTRIREELSPWLLPAGKVFQSRNQWPIRVTREYPNTTSENKNAVARLFRREVIMYANDRTVPGTTFDKMAAKYAWYED</sequence>
<gene>
    <name evidence="1" type="ORF">O181_012493</name>
</gene>
<accession>A0A9Q3GM94</accession>
<proteinExistence type="predicted"/>
<reference evidence="1" key="1">
    <citation type="submission" date="2021-03" db="EMBL/GenBank/DDBJ databases">
        <title>Draft genome sequence of rust myrtle Austropuccinia psidii MF-1, a brazilian biotype.</title>
        <authorList>
            <person name="Quecine M.C."/>
            <person name="Pachon D.M.R."/>
            <person name="Bonatelli M.L."/>
            <person name="Correr F.H."/>
            <person name="Franceschini L.M."/>
            <person name="Leite T.F."/>
            <person name="Margarido G.R.A."/>
            <person name="Almeida C.A."/>
            <person name="Ferrarezi J.A."/>
            <person name="Labate C.A."/>
        </authorList>
    </citation>
    <scope>NUCLEOTIDE SEQUENCE</scope>
    <source>
        <strain evidence="1">MF-1</strain>
    </source>
</reference>